<organism evidence="1 2">
    <name type="scientific">Diploptera punctata</name>
    <name type="common">Pacific beetle cockroach</name>
    <dbReference type="NCBI Taxonomy" id="6984"/>
    <lineage>
        <taxon>Eukaryota</taxon>
        <taxon>Metazoa</taxon>
        <taxon>Ecdysozoa</taxon>
        <taxon>Arthropoda</taxon>
        <taxon>Hexapoda</taxon>
        <taxon>Insecta</taxon>
        <taxon>Pterygota</taxon>
        <taxon>Neoptera</taxon>
        <taxon>Polyneoptera</taxon>
        <taxon>Dictyoptera</taxon>
        <taxon>Blattodea</taxon>
        <taxon>Blaberoidea</taxon>
        <taxon>Blaberidae</taxon>
        <taxon>Diplopterinae</taxon>
        <taxon>Diploptera</taxon>
    </lineage>
</organism>
<evidence type="ECO:0000313" key="1">
    <source>
        <dbReference type="EMBL" id="KAJ9598726.1"/>
    </source>
</evidence>
<dbReference type="AlphaFoldDB" id="A0AAD8AHI9"/>
<accession>A0AAD8AHI9</accession>
<reference evidence="1" key="1">
    <citation type="journal article" date="2023" name="IScience">
        <title>Live-bearing cockroach genome reveals convergent evolutionary mechanisms linked to viviparity in insects and beyond.</title>
        <authorList>
            <person name="Fouks B."/>
            <person name="Harrison M.C."/>
            <person name="Mikhailova A.A."/>
            <person name="Marchal E."/>
            <person name="English S."/>
            <person name="Carruthers M."/>
            <person name="Jennings E.C."/>
            <person name="Chiamaka E.L."/>
            <person name="Frigard R.A."/>
            <person name="Pippel M."/>
            <person name="Attardo G.M."/>
            <person name="Benoit J.B."/>
            <person name="Bornberg-Bauer E."/>
            <person name="Tobe S.S."/>
        </authorList>
    </citation>
    <scope>NUCLEOTIDE SEQUENCE</scope>
    <source>
        <strain evidence="1">Stay&amp;Tobe</strain>
    </source>
</reference>
<feature type="non-terminal residue" evidence="1">
    <location>
        <position position="1"/>
    </location>
</feature>
<protein>
    <submittedName>
        <fullName evidence="1">Uncharacterized protein</fullName>
    </submittedName>
</protein>
<dbReference type="Proteomes" id="UP001233999">
    <property type="component" value="Unassembled WGS sequence"/>
</dbReference>
<gene>
    <name evidence="1" type="ORF">L9F63_010596</name>
</gene>
<sequence length="71" mass="8524">HYFTRNIKSNVLFLNNSETVYNLASSATEPSISYPTIYRVNQRLEFPRRFARKMSYGQEKNKRKTTQEMDR</sequence>
<comment type="caution">
    <text evidence="1">The sequence shown here is derived from an EMBL/GenBank/DDBJ whole genome shotgun (WGS) entry which is preliminary data.</text>
</comment>
<keyword evidence="2" id="KW-1185">Reference proteome</keyword>
<reference evidence="1" key="2">
    <citation type="submission" date="2023-05" db="EMBL/GenBank/DDBJ databases">
        <authorList>
            <person name="Fouks B."/>
        </authorList>
    </citation>
    <scope>NUCLEOTIDE SEQUENCE</scope>
    <source>
        <strain evidence="1">Stay&amp;Tobe</strain>
        <tissue evidence="1">Testes</tissue>
    </source>
</reference>
<feature type="non-terminal residue" evidence="1">
    <location>
        <position position="71"/>
    </location>
</feature>
<proteinExistence type="predicted"/>
<name>A0AAD8AHI9_DIPPU</name>
<evidence type="ECO:0000313" key="2">
    <source>
        <dbReference type="Proteomes" id="UP001233999"/>
    </source>
</evidence>
<dbReference type="EMBL" id="JASPKZ010001193">
    <property type="protein sequence ID" value="KAJ9598726.1"/>
    <property type="molecule type" value="Genomic_DNA"/>
</dbReference>